<sequence length="267" mass="29475">MKIHNIKYLLIAVLMLIFSACDPIVDEQHLADSTNVAGVELVATQTPPGGNKVTLSMNTPGVTGYWDYGLDKALTNETTIVYPIPGKSTFTFVGTLGKTFFTKTIDVQIDRIDTRLDQDWYDLVSENTSAGKTWVFDGVGGDGRLWWYMSPDIANGGKDKWDVAWWNAGGSGDKVPVDVAGKMHFDLDGAANYNHYATKTATPTKGSFKLDIKNRLLTIFNSKMLGYEAGNADGIYEVIELTDTRLVLHLSNNDANKTGWTFIFKPE</sequence>
<name>A0ABV8W877_9FLAO</name>
<dbReference type="RefSeq" id="WP_179003166.1">
    <property type="nucleotide sequence ID" value="NZ_JBHSCO010000003.1"/>
</dbReference>
<feature type="signal peptide" evidence="1">
    <location>
        <begin position="1"/>
        <end position="20"/>
    </location>
</feature>
<reference evidence="3" key="1">
    <citation type="journal article" date="2019" name="Int. J. Syst. Evol. Microbiol.">
        <title>The Global Catalogue of Microorganisms (GCM) 10K type strain sequencing project: providing services to taxonomists for standard genome sequencing and annotation.</title>
        <authorList>
            <consortium name="The Broad Institute Genomics Platform"/>
            <consortium name="The Broad Institute Genome Sequencing Center for Infectious Disease"/>
            <person name="Wu L."/>
            <person name="Ma J."/>
        </authorList>
    </citation>
    <scope>NUCLEOTIDE SEQUENCE [LARGE SCALE GENOMIC DNA]</scope>
    <source>
        <strain evidence="3">CGMCC 1.15345</strain>
    </source>
</reference>
<organism evidence="2 3">
    <name type="scientific">Flavobacterium quisquiliarum</name>
    <dbReference type="NCBI Taxonomy" id="1834436"/>
    <lineage>
        <taxon>Bacteria</taxon>
        <taxon>Pseudomonadati</taxon>
        <taxon>Bacteroidota</taxon>
        <taxon>Flavobacteriia</taxon>
        <taxon>Flavobacteriales</taxon>
        <taxon>Flavobacteriaceae</taxon>
        <taxon>Flavobacterium</taxon>
    </lineage>
</organism>
<evidence type="ECO:0000313" key="3">
    <source>
        <dbReference type="Proteomes" id="UP001595719"/>
    </source>
</evidence>
<evidence type="ECO:0008006" key="4">
    <source>
        <dbReference type="Google" id="ProtNLM"/>
    </source>
</evidence>
<dbReference type="PROSITE" id="PS51257">
    <property type="entry name" value="PROKAR_LIPOPROTEIN"/>
    <property type="match status" value="1"/>
</dbReference>
<evidence type="ECO:0000256" key="1">
    <source>
        <dbReference type="SAM" id="SignalP"/>
    </source>
</evidence>
<keyword evidence="1" id="KW-0732">Signal</keyword>
<proteinExistence type="predicted"/>
<comment type="caution">
    <text evidence="2">The sequence shown here is derived from an EMBL/GenBank/DDBJ whole genome shotgun (WGS) entry which is preliminary data.</text>
</comment>
<keyword evidence="3" id="KW-1185">Reference proteome</keyword>
<dbReference type="EMBL" id="JBHSCO010000003">
    <property type="protein sequence ID" value="MFC4391653.1"/>
    <property type="molecule type" value="Genomic_DNA"/>
</dbReference>
<feature type="chain" id="PRO_5046438474" description="Lipoprotein" evidence="1">
    <location>
        <begin position="21"/>
        <end position="267"/>
    </location>
</feature>
<gene>
    <name evidence="2" type="ORF">ACFOY0_11675</name>
</gene>
<protein>
    <recommendedName>
        <fullName evidence="4">Lipoprotein</fullName>
    </recommendedName>
</protein>
<evidence type="ECO:0000313" key="2">
    <source>
        <dbReference type="EMBL" id="MFC4391653.1"/>
    </source>
</evidence>
<accession>A0ABV8W877</accession>
<dbReference type="Proteomes" id="UP001595719">
    <property type="component" value="Unassembled WGS sequence"/>
</dbReference>